<protein>
    <recommendedName>
        <fullName evidence="2">N-acetyltransferase domain-containing protein</fullName>
    </recommendedName>
</protein>
<dbReference type="PANTHER" id="PTHR20958">
    <property type="entry name" value="GLYCINE N-ACYLTRANSFERASE-LIKE PROTEIN"/>
    <property type="match status" value="1"/>
</dbReference>
<accession>A0A0D2IHS4</accession>
<feature type="region of interest" description="Disordered" evidence="1">
    <location>
        <begin position="1"/>
        <end position="28"/>
    </location>
</feature>
<dbReference type="OrthoDB" id="61870at2759"/>
<dbReference type="InterPro" id="IPR053225">
    <property type="entry name" value="Acyl-CoA_N-acyltransferase"/>
</dbReference>
<dbReference type="GO" id="GO:0016747">
    <property type="term" value="F:acyltransferase activity, transferring groups other than amino-acyl groups"/>
    <property type="evidence" value="ECO:0007669"/>
    <property type="project" value="InterPro"/>
</dbReference>
<sequence length="480" mass="52262">MSHPAPQQSQTTGNEESQEPQTRTGTGMGMRLKVRSSTLSPQQIPALLSKLEALLPFSIPLLRRIQFHLHHPVSESARVFVAIADDDDDDDVERGEGLEEEGGSGFVDRWLLRAGGEEAADSQPWIAAHIDLANAGQCQVWMFASWEADGRYPFSSSSTVTDSSSASPSTNNSSSSPSTTTTSPSLILPVHQALMRQLFTYIHTSLIPALPTTPPASWLELKRTGKYLSVPYSRNKVLFGTISEKLWELFPIGARTRTDDGYWKYLFRVASPPAVSSTPTATATATVPSLSMSSSGLLPPQQSPPLIPSSSLPAGYTFGPMLPTHLQTVLDRTPIPRTLETLREYVSAGIFYRDDEFPIGWGFLGKDASLSSLHTEPEHRGKGLAVALAGELLRRQHVVSPAVAAAAEKEMEMETETNNTTVNTDIATTTITDHTGYTWAHADVSKANTASRRVMEKLGGVPMWMVMWTEVDVEKVVSGL</sequence>
<name>A0A0D2IHS4_9EURO</name>
<evidence type="ECO:0000256" key="1">
    <source>
        <dbReference type="SAM" id="MobiDB-lite"/>
    </source>
</evidence>
<dbReference type="GeneID" id="27713603"/>
<dbReference type="AlphaFoldDB" id="A0A0D2IHS4"/>
<dbReference type="STRING" id="1442371.A0A0D2IHS4"/>
<dbReference type="Proteomes" id="UP000053411">
    <property type="component" value="Unassembled WGS sequence"/>
</dbReference>
<dbReference type="VEuPathDB" id="FungiDB:Z520_07857"/>
<feature type="compositionally biased region" description="Polar residues" evidence="1">
    <location>
        <begin position="1"/>
        <end position="25"/>
    </location>
</feature>
<dbReference type="RefSeq" id="XP_016630714.1">
    <property type="nucleotide sequence ID" value="XM_016778354.1"/>
</dbReference>
<gene>
    <name evidence="3" type="ORF">Z520_07857</name>
</gene>
<dbReference type="PANTHER" id="PTHR20958:SF6">
    <property type="entry name" value="GLYCINE N-ACYLTRANSFERASE-LIKE PROTEIN"/>
    <property type="match status" value="1"/>
</dbReference>
<evidence type="ECO:0000313" key="4">
    <source>
        <dbReference type="Proteomes" id="UP000053411"/>
    </source>
</evidence>
<feature type="domain" description="N-acetyltransferase" evidence="2">
    <location>
        <begin position="316"/>
        <end position="480"/>
    </location>
</feature>
<dbReference type="InterPro" id="IPR016181">
    <property type="entry name" value="Acyl_CoA_acyltransferase"/>
</dbReference>
<keyword evidence="4" id="KW-1185">Reference proteome</keyword>
<dbReference type="EMBL" id="KN848077">
    <property type="protein sequence ID" value="KIX96591.1"/>
    <property type="molecule type" value="Genomic_DNA"/>
</dbReference>
<evidence type="ECO:0000259" key="2">
    <source>
        <dbReference type="PROSITE" id="PS51186"/>
    </source>
</evidence>
<dbReference type="SUPFAM" id="SSF55729">
    <property type="entry name" value="Acyl-CoA N-acyltransferases (Nat)"/>
    <property type="match status" value="1"/>
</dbReference>
<organism evidence="3 4">
    <name type="scientific">Fonsecaea multimorphosa CBS 102226</name>
    <dbReference type="NCBI Taxonomy" id="1442371"/>
    <lineage>
        <taxon>Eukaryota</taxon>
        <taxon>Fungi</taxon>
        <taxon>Dikarya</taxon>
        <taxon>Ascomycota</taxon>
        <taxon>Pezizomycotina</taxon>
        <taxon>Eurotiomycetes</taxon>
        <taxon>Chaetothyriomycetidae</taxon>
        <taxon>Chaetothyriales</taxon>
        <taxon>Herpotrichiellaceae</taxon>
        <taxon>Fonsecaea</taxon>
    </lineage>
</organism>
<dbReference type="Gene3D" id="3.40.630.30">
    <property type="match status" value="1"/>
</dbReference>
<dbReference type="PROSITE" id="PS51186">
    <property type="entry name" value="GNAT"/>
    <property type="match status" value="1"/>
</dbReference>
<reference evidence="3 4" key="1">
    <citation type="submission" date="2015-01" db="EMBL/GenBank/DDBJ databases">
        <title>The Genome Sequence of Fonsecaea multimorphosa CBS 102226.</title>
        <authorList>
            <consortium name="The Broad Institute Genomics Platform"/>
            <person name="Cuomo C."/>
            <person name="de Hoog S."/>
            <person name="Gorbushina A."/>
            <person name="Stielow B."/>
            <person name="Teixiera M."/>
            <person name="Abouelleil A."/>
            <person name="Chapman S.B."/>
            <person name="Priest M."/>
            <person name="Young S.K."/>
            <person name="Wortman J."/>
            <person name="Nusbaum C."/>
            <person name="Birren B."/>
        </authorList>
    </citation>
    <scope>NUCLEOTIDE SEQUENCE [LARGE SCALE GENOMIC DNA]</scope>
    <source>
        <strain evidence="3 4">CBS 102226</strain>
    </source>
</reference>
<feature type="region of interest" description="Disordered" evidence="1">
    <location>
        <begin position="157"/>
        <end position="183"/>
    </location>
</feature>
<evidence type="ECO:0000313" key="3">
    <source>
        <dbReference type="EMBL" id="KIX96591.1"/>
    </source>
</evidence>
<dbReference type="InterPro" id="IPR000182">
    <property type="entry name" value="GNAT_dom"/>
</dbReference>
<proteinExistence type="predicted"/>